<proteinExistence type="predicted"/>
<name>A0ABM3DHY1_SALSA</name>
<dbReference type="RefSeq" id="XP_045558410.1">
    <property type="nucleotide sequence ID" value="XM_045702454.1"/>
</dbReference>
<organism evidence="1 2">
    <name type="scientific">Salmo salar</name>
    <name type="common">Atlantic salmon</name>
    <dbReference type="NCBI Taxonomy" id="8030"/>
    <lineage>
        <taxon>Eukaryota</taxon>
        <taxon>Metazoa</taxon>
        <taxon>Chordata</taxon>
        <taxon>Craniata</taxon>
        <taxon>Vertebrata</taxon>
        <taxon>Euteleostomi</taxon>
        <taxon>Actinopterygii</taxon>
        <taxon>Neopterygii</taxon>
        <taxon>Teleostei</taxon>
        <taxon>Protacanthopterygii</taxon>
        <taxon>Salmoniformes</taxon>
        <taxon>Salmonidae</taxon>
        <taxon>Salmoninae</taxon>
        <taxon>Salmo</taxon>
    </lineage>
</organism>
<dbReference type="Proteomes" id="UP001652741">
    <property type="component" value="Chromosome ssa01"/>
</dbReference>
<evidence type="ECO:0000313" key="2">
    <source>
        <dbReference type="RefSeq" id="XP_045558410.1"/>
    </source>
</evidence>
<reference evidence="2" key="1">
    <citation type="submission" date="2025-08" db="UniProtKB">
        <authorList>
            <consortium name="RefSeq"/>
        </authorList>
    </citation>
    <scope>IDENTIFICATION</scope>
</reference>
<protein>
    <submittedName>
        <fullName evidence="2">Ras/Rap GTPase-activating protein SynGAP</fullName>
    </submittedName>
</protein>
<accession>A0ABM3DHY1</accession>
<keyword evidence="1" id="KW-1185">Reference proteome</keyword>
<sequence>MQRQESMSSDPLSDVWGPPAYWMSCGHPYDERTVWNPKFCVVTDCQMLLLDKEEKFLFQEQRSDSCKVRQLRRTISVPVETNFHSPEFQRQLSIESSPVAVGSKDY</sequence>
<evidence type="ECO:0000313" key="1">
    <source>
        <dbReference type="Proteomes" id="UP001652741"/>
    </source>
</evidence>
<gene>
    <name evidence="2" type="primary">LOC123729010</name>
</gene>